<evidence type="ECO:0000313" key="2">
    <source>
        <dbReference type="EMBL" id="OHA26592.1"/>
    </source>
</evidence>
<dbReference type="NCBIfam" id="TIGR01444">
    <property type="entry name" value="fkbM_fam"/>
    <property type="match status" value="1"/>
</dbReference>
<name>A0A1G2MU33_9BACT</name>
<accession>A0A1G2MU33</accession>
<protein>
    <recommendedName>
        <fullName evidence="1">Methyltransferase FkbM domain-containing protein</fullName>
    </recommendedName>
</protein>
<evidence type="ECO:0000259" key="1">
    <source>
        <dbReference type="Pfam" id="PF05050"/>
    </source>
</evidence>
<organism evidence="2 3">
    <name type="scientific">Candidatus Taylorbacteria bacterium RIFCSPHIGHO2_02_FULL_45_35</name>
    <dbReference type="NCBI Taxonomy" id="1802311"/>
    <lineage>
        <taxon>Bacteria</taxon>
        <taxon>Candidatus Tayloriibacteriota</taxon>
    </lineage>
</organism>
<dbReference type="SUPFAM" id="SSF53335">
    <property type="entry name" value="S-adenosyl-L-methionine-dependent methyltransferases"/>
    <property type="match status" value="1"/>
</dbReference>
<sequence length="292" mass="32615">MSLFSIFQKINKRLYGWNLGAIPGLRPFHRYLVEKLKPKGIVPVSVFGKKMFIDSRDSAGGTELMLYGVYGPYATYVAQKIVKPGMVVADIGAHIGYFTILFSESVGEKGKVFAFEPEPLNFELLSRTVEENHMRNVEAVKVALSNKEGMTKLFLDKTNLGNMSLAKENIPKGQGDGSIEVKKTTLDSFMKGRKIDIIKIDVQGAEGLVFEGGRDVLKNVKAVLLEYWPYGLRNCGSDPVSFLRMFKDQGFDIFVIDEGRKEMRPVEPESMPKISSNRPDGKGWCNVLCVRG</sequence>
<dbReference type="PANTHER" id="PTHR34203:SF15">
    <property type="entry name" value="SLL1173 PROTEIN"/>
    <property type="match status" value="1"/>
</dbReference>
<dbReference type="PANTHER" id="PTHR34203">
    <property type="entry name" value="METHYLTRANSFERASE, FKBM FAMILY PROTEIN"/>
    <property type="match status" value="1"/>
</dbReference>
<dbReference type="InterPro" id="IPR052514">
    <property type="entry name" value="SAM-dependent_MTase"/>
</dbReference>
<dbReference type="EMBL" id="MHRP01000030">
    <property type="protein sequence ID" value="OHA26592.1"/>
    <property type="molecule type" value="Genomic_DNA"/>
</dbReference>
<dbReference type="Gene3D" id="3.40.50.150">
    <property type="entry name" value="Vaccinia Virus protein VP39"/>
    <property type="match status" value="1"/>
</dbReference>
<evidence type="ECO:0000313" key="3">
    <source>
        <dbReference type="Proteomes" id="UP000177943"/>
    </source>
</evidence>
<dbReference type="Pfam" id="PF05050">
    <property type="entry name" value="Methyltransf_21"/>
    <property type="match status" value="1"/>
</dbReference>
<dbReference type="AlphaFoldDB" id="A0A1G2MU33"/>
<comment type="caution">
    <text evidence="2">The sequence shown here is derived from an EMBL/GenBank/DDBJ whole genome shotgun (WGS) entry which is preliminary data.</text>
</comment>
<reference evidence="2 3" key="1">
    <citation type="journal article" date="2016" name="Nat. Commun.">
        <title>Thousands of microbial genomes shed light on interconnected biogeochemical processes in an aquifer system.</title>
        <authorList>
            <person name="Anantharaman K."/>
            <person name="Brown C.T."/>
            <person name="Hug L.A."/>
            <person name="Sharon I."/>
            <person name="Castelle C.J."/>
            <person name="Probst A.J."/>
            <person name="Thomas B.C."/>
            <person name="Singh A."/>
            <person name="Wilkins M.J."/>
            <person name="Karaoz U."/>
            <person name="Brodie E.L."/>
            <person name="Williams K.H."/>
            <person name="Hubbard S.S."/>
            <person name="Banfield J.F."/>
        </authorList>
    </citation>
    <scope>NUCLEOTIDE SEQUENCE [LARGE SCALE GENOMIC DNA]</scope>
</reference>
<feature type="domain" description="Methyltransferase FkbM" evidence="1">
    <location>
        <begin position="90"/>
        <end position="227"/>
    </location>
</feature>
<dbReference type="Proteomes" id="UP000177943">
    <property type="component" value="Unassembled WGS sequence"/>
</dbReference>
<dbReference type="InterPro" id="IPR006342">
    <property type="entry name" value="FkbM_mtfrase"/>
</dbReference>
<dbReference type="InterPro" id="IPR029063">
    <property type="entry name" value="SAM-dependent_MTases_sf"/>
</dbReference>
<gene>
    <name evidence="2" type="ORF">A3D56_03125</name>
</gene>
<proteinExistence type="predicted"/>